<comment type="cofactor">
    <cofactor evidence="1 9">
        <name>(R)-lipoate</name>
        <dbReference type="ChEBI" id="CHEBI:83088"/>
    </cofactor>
</comment>
<feature type="domain" description="Lipoyl-binding" evidence="10">
    <location>
        <begin position="4"/>
        <end position="78"/>
    </location>
</feature>
<feature type="domain" description="Peripheral subunit-binding (PSBD)" evidence="11">
    <location>
        <begin position="124"/>
        <end position="161"/>
    </location>
</feature>
<comment type="caution">
    <text evidence="12">The sequence shown here is derived from an EMBL/GenBank/DDBJ whole genome shotgun (WGS) entry which is preliminary data.</text>
</comment>
<evidence type="ECO:0000256" key="5">
    <source>
        <dbReference type="ARBA" id="ARBA00022823"/>
    </source>
</evidence>
<name>A0A7X5U837_9GAMM</name>
<reference evidence="12 13" key="1">
    <citation type="submission" date="2020-03" db="EMBL/GenBank/DDBJ databases">
        <authorList>
            <person name="Lai Q."/>
        </authorList>
    </citation>
    <scope>NUCLEOTIDE SEQUENCE [LARGE SCALE GENOMIC DNA]</scope>
    <source>
        <strain evidence="12 13">CCUG 25036</strain>
    </source>
</reference>
<dbReference type="SUPFAM" id="SSF51230">
    <property type="entry name" value="Single hybrid motif"/>
    <property type="match status" value="1"/>
</dbReference>
<evidence type="ECO:0000256" key="4">
    <source>
        <dbReference type="ARBA" id="ARBA00022679"/>
    </source>
</evidence>
<dbReference type="EC" id="2.3.1.-" evidence="9"/>
<evidence type="ECO:0000256" key="8">
    <source>
        <dbReference type="ARBA" id="ARBA00048370"/>
    </source>
</evidence>
<dbReference type="PROSITE" id="PS51826">
    <property type="entry name" value="PSBD"/>
    <property type="match status" value="1"/>
</dbReference>
<evidence type="ECO:0000256" key="3">
    <source>
        <dbReference type="ARBA" id="ARBA00011484"/>
    </source>
</evidence>
<dbReference type="AlphaFoldDB" id="A0A7X5U837"/>
<evidence type="ECO:0000256" key="9">
    <source>
        <dbReference type="RuleBase" id="RU003423"/>
    </source>
</evidence>
<evidence type="ECO:0000256" key="1">
    <source>
        <dbReference type="ARBA" id="ARBA00001938"/>
    </source>
</evidence>
<dbReference type="GO" id="GO:0031405">
    <property type="term" value="F:lipoic acid binding"/>
    <property type="evidence" value="ECO:0007669"/>
    <property type="project" value="TreeGrafter"/>
</dbReference>
<evidence type="ECO:0000313" key="13">
    <source>
        <dbReference type="Proteomes" id="UP000490980"/>
    </source>
</evidence>
<dbReference type="SUPFAM" id="SSF52777">
    <property type="entry name" value="CoA-dependent acyltransferases"/>
    <property type="match status" value="1"/>
</dbReference>
<dbReference type="InterPro" id="IPR023213">
    <property type="entry name" value="CAT-like_dom_sf"/>
</dbReference>
<comment type="function">
    <text evidence="7">The pyruvate dehydrogenase complex catalyzes the overall conversion of pyruvate to acetyl-CoA and CO(2). It contains multiple copies of three enzymatic components: pyruvate dehydrogenase (E1), dihydrolipoamide acetyltransferase (E2) and lipoamide dehydrogenase (E3).</text>
</comment>
<comment type="catalytic activity">
    <reaction evidence="8">
        <text>N(6)-[(R)-dihydrolipoyl]-L-lysyl-[protein] + acetyl-CoA = N(6)-[(R)-S(8)-acetyldihydrolipoyl]-L-lysyl-[protein] + CoA</text>
        <dbReference type="Rhea" id="RHEA:17017"/>
        <dbReference type="Rhea" id="RHEA-COMP:10475"/>
        <dbReference type="Rhea" id="RHEA-COMP:10478"/>
        <dbReference type="ChEBI" id="CHEBI:57287"/>
        <dbReference type="ChEBI" id="CHEBI:57288"/>
        <dbReference type="ChEBI" id="CHEBI:83100"/>
        <dbReference type="ChEBI" id="CHEBI:83111"/>
        <dbReference type="EC" id="2.3.1.12"/>
    </reaction>
</comment>
<comment type="subunit">
    <text evidence="3">Forms a 24-polypeptide structural core with octahedral symmetry.</text>
</comment>
<evidence type="ECO:0000259" key="10">
    <source>
        <dbReference type="PROSITE" id="PS50968"/>
    </source>
</evidence>
<dbReference type="GO" id="GO:0005737">
    <property type="term" value="C:cytoplasm"/>
    <property type="evidence" value="ECO:0007669"/>
    <property type="project" value="TreeGrafter"/>
</dbReference>
<dbReference type="InterPro" id="IPR003016">
    <property type="entry name" value="2-oxoA_DH_lipoyl-BS"/>
</dbReference>
<dbReference type="SUPFAM" id="SSF47005">
    <property type="entry name" value="Peripheral subunit-binding domain of 2-oxo acid dehydrogenase complex"/>
    <property type="match status" value="1"/>
</dbReference>
<dbReference type="CDD" id="cd06849">
    <property type="entry name" value="lipoyl_domain"/>
    <property type="match status" value="1"/>
</dbReference>
<dbReference type="InterPro" id="IPR000089">
    <property type="entry name" value="Biotin_lipoyl"/>
</dbReference>
<accession>A0A7X5U837</accession>
<dbReference type="Gene3D" id="3.30.559.10">
    <property type="entry name" value="Chloramphenicol acetyltransferase-like domain"/>
    <property type="match status" value="1"/>
</dbReference>
<evidence type="ECO:0000256" key="2">
    <source>
        <dbReference type="ARBA" id="ARBA00007317"/>
    </source>
</evidence>
<keyword evidence="4 9" id="KW-0808">Transferase</keyword>
<evidence type="ECO:0000313" key="12">
    <source>
        <dbReference type="EMBL" id="NII05453.1"/>
    </source>
</evidence>
<dbReference type="FunFam" id="3.30.559.10:FF:000004">
    <property type="entry name" value="Acetyltransferase component of pyruvate dehydrogenase complex"/>
    <property type="match status" value="1"/>
</dbReference>
<dbReference type="InterPro" id="IPR050743">
    <property type="entry name" value="2-oxoacid_DH_E2_comp"/>
</dbReference>
<dbReference type="Gene3D" id="4.10.320.10">
    <property type="entry name" value="E3-binding domain"/>
    <property type="match status" value="1"/>
</dbReference>
<protein>
    <recommendedName>
        <fullName evidence="9">Dihydrolipoamide acetyltransferase component of pyruvate dehydrogenase complex</fullName>
        <ecNumber evidence="9">2.3.1.-</ecNumber>
    </recommendedName>
</protein>
<dbReference type="InterPro" id="IPR004167">
    <property type="entry name" value="PSBD"/>
</dbReference>
<dbReference type="GO" id="GO:0006086">
    <property type="term" value="P:pyruvate decarboxylation to acetyl-CoA"/>
    <property type="evidence" value="ECO:0007669"/>
    <property type="project" value="TreeGrafter"/>
</dbReference>
<keyword evidence="5 9" id="KW-0450">Lipoyl</keyword>
<evidence type="ECO:0000259" key="11">
    <source>
        <dbReference type="PROSITE" id="PS51826"/>
    </source>
</evidence>
<dbReference type="EMBL" id="JAARLZ010000002">
    <property type="protein sequence ID" value="NII05453.1"/>
    <property type="molecule type" value="Genomic_DNA"/>
</dbReference>
<dbReference type="InterPro" id="IPR011053">
    <property type="entry name" value="Single_hybrid_motif"/>
</dbReference>
<dbReference type="Pfam" id="PF00364">
    <property type="entry name" value="Biotin_lipoyl"/>
    <property type="match status" value="1"/>
</dbReference>
<dbReference type="Gene3D" id="2.40.50.100">
    <property type="match status" value="1"/>
</dbReference>
<keyword evidence="13" id="KW-1185">Reference proteome</keyword>
<dbReference type="Proteomes" id="UP000490980">
    <property type="component" value="Unassembled WGS sequence"/>
</dbReference>
<dbReference type="PROSITE" id="PS50968">
    <property type="entry name" value="BIOTINYL_LIPOYL"/>
    <property type="match status" value="1"/>
</dbReference>
<dbReference type="PANTHER" id="PTHR43178:SF2">
    <property type="entry name" value="DIHYDROLIPOYLLYSINE-RESIDUE ACETYLTRANSFERASE COMPONENT OF PYRUVATE DEHYDROGENASE COMPLEX"/>
    <property type="match status" value="1"/>
</dbReference>
<dbReference type="Pfam" id="PF02817">
    <property type="entry name" value="E3_binding"/>
    <property type="match status" value="1"/>
</dbReference>
<dbReference type="GO" id="GO:0004742">
    <property type="term" value="F:dihydrolipoyllysine-residue acetyltransferase activity"/>
    <property type="evidence" value="ECO:0007669"/>
    <property type="project" value="UniProtKB-EC"/>
</dbReference>
<gene>
    <name evidence="12" type="ORF">HBF25_03500</name>
</gene>
<dbReference type="InterPro" id="IPR036625">
    <property type="entry name" value="E3-bd_dom_sf"/>
</dbReference>
<organism evidence="12 13">
    <name type="scientific">Luteibacter anthropi</name>
    <dbReference type="NCBI Taxonomy" id="564369"/>
    <lineage>
        <taxon>Bacteria</taxon>
        <taxon>Pseudomonadati</taxon>
        <taxon>Pseudomonadota</taxon>
        <taxon>Gammaproteobacteria</taxon>
        <taxon>Lysobacterales</taxon>
        <taxon>Rhodanobacteraceae</taxon>
        <taxon>Luteibacter</taxon>
    </lineage>
</organism>
<sequence length="421" mass="44735">METLVELRIPDLGGAKNVPLIEWLVAVGDSIVSEQEIATLESDKATMEVPSPAAGIVRELRASIGDVVSEGDVIALLGVISEKPVQDNPPAAVQPMPEHVPESPLPMPVVSAAVTIPSNGRVPYASPHVRRMARSLGLDIHRVSGSGRGGRIRPQDLDAERDTDVAVSQMGTGSSAPAPGLLPWPQVDHARFGDAEEEAFSRIRKMSAANLARNWALIPHVTHHDEADITELERFRKLTSQESGDIKVTLLAFLVKAVGVLLAKFPVFNASLDARGDVLILKKYVNIGFAADTPEGLVVPVIRQVDGKGIVQIAGEAAHLAAKAREGRLGPADMQGGCFSISSLGGIGGSAFTPIVNAPEVAILGVSRAAMKPVWDGEAFRPRLVLPLSLSYDHRVIDGAAAARFVAALVRMLEDFRRALL</sequence>
<proteinExistence type="inferred from homology"/>
<evidence type="ECO:0000256" key="7">
    <source>
        <dbReference type="ARBA" id="ARBA00025211"/>
    </source>
</evidence>
<dbReference type="PANTHER" id="PTHR43178">
    <property type="entry name" value="DIHYDROLIPOAMIDE ACETYLTRANSFERASE COMPONENT OF PYRUVATE DEHYDROGENASE COMPLEX"/>
    <property type="match status" value="1"/>
</dbReference>
<dbReference type="PROSITE" id="PS00189">
    <property type="entry name" value="LIPOYL"/>
    <property type="match status" value="1"/>
</dbReference>
<dbReference type="InterPro" id="IPR001078">
    <property type="entry name" value="2-oxoacid_DH_actylTfrase"/>
</dbReference>
<dbReference type="RefSeq" id="WP_166946563.1">
    <property type="nucleotide sequence ID" value="NZ_JAARLZ010000002.1"/>
</dbReference>
<evidence type="ECO:0000256" key="6">
    <source>
        <dbReference type="ARBA" id="ARBA00023315"/>
    </source>
</evidence>
<dbReference type="Pfam" id="PF00198">
    <property type="entry name" value="2-oxoacid_dh"/>
    <property type="match status" value="1"/>
</dbReference>
<comment type="similarity">
    <text evidence="2 9">Belongs to the 2-oxoacid dehydrogenase family.</text>
</comment>
<keyword evidence="6 9" id="KW-0012">Acyltransferase</keyword>